<dbReference type="Gene3D" id="1.10.10.10">
    <property type="entry name" value="Winged helix-like DNA-binding domain superfamily/Winged helix DNA-binding domain"/>
    <property type="match status" value="1"/>
</dbReference>
<keyword evidence="7 10" id="KW-0805">Transcription regulation</keyword>
<organism evidence="13 14">
    <name type="scientific">Vibrio quintilis</name>
    <dbReference type="NCBI Taxonomy" id="1117707"/>
    <lineage>
        <taxon>Bacteria</taxon>
        <taxon>Pseudomonadati</taxon>
        <taxon>Pseudomonadota</taxon>
        <taxon>Gammaproteobacteria</taxon>
        <taxon>Vibrionales</taxon>
        <taxon>Vibrionaceae</taxon>
        <taxon>Vibrio</taxon>
    </lineage>
</organism>
<dbReference type="EMBL" id="FRFG01000028">
    <property type="protein sequence ID" value="SHO56841.1"/>
    <property type="molecule type" value="Genomic_DNA"/>
</dbReference>
<dbReference type="GO" id="GO:0034618">
    <property type="term" value="F:arginine binding"/>
    <property type="evidence" value="ECO:0007669"/>
    <property type="project" value="InterPro"/>
</dbReference>
<evidence type="ECO:0000259" key="12">
    <source>
        <dbReference type="Pfam" id="PF02863"/>
    </source>
</evidence>
<sequence>MLRLSPDYNAELKKGEPVKRQIVQEENLGREDSLLSVCKRLLQQQSFSNQGELREKLEELGYSGISQSTVSRLLLQLGVVKVKNACGKKVYCITVETAPVSVKSSIASQIEFITHNQSMVVVKTYPGSAQLVARLVDSDPHREILGTVGGNDTVIIIPRDIEAIDHCENIVKQRLGVE</sequence>
<dbReference type="SUPFAM" id="SSF55252">
    <property type="entry name" value="C-terminal domain of arginine repressor"/>
    <property type="match status" value="1"/>
</dbReference>
<evidence type="ECO:0000256" key="5">
    <source>
        <dbReference type="ARBA" id="ARBA00022490"/>
    </source>
</evidence>
<evidence type="ECO:0000313" key="14">
    <source>
        <dbReference type="Proteomes" id="UP000184600"/>
    </source>
</evidence>
<accession>A0A1M7YW55</accession>
<dbReference type="Pfam" id="PF02863">
    <property type="entry name" value="Arg_repressor_C"/>
    <property type="match status" value="1"/>
</dbReference>
<keyword evidence="6 10" id="KW-0055">Arginine biosynthesis</keyword>
<dbReference type="InterPro" id="IPR036388">
    <property type="entry name" value="WH-like_DNA-bd_sf"/>
</dbReference>
<dbReference type="STRING" id="1117707.VQ7734_02610"/>
<keyword evidence="9 10" id="KW-0804">Transcription</keyword>
<evidence type="ECO:0000256" key="6">
    <source>
        <dbReference type="ARBA" id="ARBA00022571"/>
    </source>
</evidence>
<evidence type="ECO:0000256" key="7">
    <source>
        <dbReference type="ARBA" id="ARBA00023015"/>
    </source>
</evidence>
<keyword evidence="10" id="KW-0678">Repressor</keyword>
<dbReference type="InterPro" id="IPR001669">
    <property type="entry name" value="Arg_repress"/>
</dbReference>
<name>A0A1M7YW55_9VIBR</name>
<dbReference type="GO" id="GO:0003677">
    <property type="term" value="F:DNA binding"/>
    <property type="evidence" value="ECO:0007669"/>
    <property type="project" value="UniProtKB-KW"/>
</dbReference>
<dbReference type="OrthoDB" id="6504145at2"/>
<keyword evidence="14" id="KW-1185">Reference proteome</keyword>
<dbReference type="PRINTS" id="PR01467">
    <property type="entry name" value="ARGREPRESSOR"/>
</dbReference>
<comment type="similarity">
    <text evidence="3 10">Belongs to the ArgR family.</text>
</comment>
<evidence type="ECO:0000256" key="8">
    <source>
        <dbReference type="ARBA" id="ARBA00023125"/>
    </source>
</evidence>
<evidence type="ECO:0000256" key="1">
    <source>
        <dbReference type="ARBA" id="ARBA00004496"/>
    </source>
</evidence>
<dbReference type="Gene3D" id="3.30.1360.40">
    <property type="match status" value="1"/>
</dbReference>
<dbReference type="InterPro" id="IPR036251">
    <property type="entry name" value="Arg_repress_C_sf"/>
</dbReference>
<comment type="function">
    <text evidence="10">Regulates arginine biosynthesis genes.</text>
</comment>
<dbReference type="Proteomes" id="UP000184600">
    <property type="component" value="Unassembled WGS sequence"/>
</dbReference>
<reference evidence="14" key="1">
    <citation type="submission" date="2016-12" db="EMBL/GenBank/DDBJ databases">
        <authorList>
            <person name="Rodrigo-Torres L."/>
            <person name="Arahal R.D."/>
            <person name="Lucena T."/>
        </authorList>
    </citation>
    <scope>NUCLEOTIDE SEQUENCE [LARGE SCALE GENOMIC DNA]</scope>
</reference>
<feature type="domain" description="Arginine repressor DNA-binding" evidence="11">
    <location>
        <begin position="37"/>
        <end position="97"/>
    </location>
</feature>
<evidence type="ECO:0000256" key="4">
    <source>
        <dbReference type="ARBA" id="ARBA00021148"/>
    </source>
</evidence>
<keyword evidence="10" id="KW-0028">Amino-acid biosynthesis</keyword>
<dbReference type="InterPro" id="IPR020900">
    <property type="entry name" value="Arg_repress_DNA-bd"/>
</dbReference>
<dbReference type="GO" id="GO:0006526">
    <property type="term" value="P:L-arginine biosynthetic process"/>
    <property type="evidence" value="ECO:0007669"/>
    <property type="project" value="UniProtKB-UniPathway"/>
</dbReference>
<dbReference type="PANTHER" id="PTHR34471">
    <property type="entry name" value="ARGININE REPRESSOR"/>
    <property type="match status" value="1"/>
</dbReference>
<gene>
    <name evidence="13" type="primary">argR_2</name>
    <name evidence="10" type="synonym">argR</name>
    <name evidence="13" type="ORF">VQ7734_02610</name>
</gene>
<keyword evidence="8 10" id="KW-0238">DNA-binding</keyword>
<protein>
    <recommendedName>
        <fullName evidence="4 10">Arginine repressor</fullName>
    </recommendedName>
</protein>
<dbReference type="SUPFAM" id="SSF46785">
    <property type="entry name" value="Winged helix' DNA-binding domain"/>
    <property type="match status" value="1"/>
</dbReference>
<dbReference type="InterPro" id="IPR036390">
    <property type="entry name" value="WH_DNA-bd_sf"/>
</dbReference>
<dbReference type="AlphaFoldDB" id="A0A1M7YW55"/>
<comment type="pathway">
    <text evidence="2 10">Amino-acid biosynthesis; L-arginine biosynthesis [regulation].</text>
</comment>
<dbReference type="GO" id="GO:0003700">
    <property type="term" value="F:DNA-binding transcription factor activity"/>
    <property type="evidence" value="ECO:0007669"/>
    <property type="project" value="UniProtKB-UniRule"/>
</dbReference>
<dbReference type="GO" id="GO:0051259">
    <property type="term" value="P:protein complex oligomerization"/>
    <property type="evidence" value="ECO:0007669"/>
    <property type="project" value="InterPro"/>
</dbReference>
<dbReference type="PANTHER" id="PTHR34471:SF1">
    <property type="entry name" value="ARGININE REPRESSOR"/>
    <property type="match status" value="1"/>
</dbReference>
<comment type="subcellular location">
    <subcellularLocation>
        <location evidence="1 10">Cytoplasm</location>
    </subcellularLocation>
</comment>
<evidence type="ECO:0000256" key="2">
    <source>
        <dbReference type="ARBA" id="ARBA00005040"/>
    </source>
</evidence>
<dbReference type="UniPathway" id="UPA00068"/>
<evidence type="ECO:0000313" key="13">
    <source>
        <dbReference type="EMBL" id="SHO56841.1"/>
    </source>
</evidence>
<dbReference type="GO" id="GO:1900079">
    <property type="term" value="P:regulation of arginine biosynthetic process"/>
    <property type="evidence" value="ECO:0007669"/>
    <property type="project" value="UniProtKB-UniRule"/>
</dbReference>
<evidence type="ECO:0000256" key="10">
    <source>
        <dbReference type="HAMAP-Rule" id="MF_00173"/>
    </source>
</evidence>
<keyword evidence="5 10" id="KW-0963">Cytoplasm</keyword>
<evidence type="ECO:0000259" key="11">
    <source>
        <dbReference type="Pfam" id="PF01316"/>
    </source>
</evidence>
<dbReference type="Pfam" id="PF01316">
    <property type="entry name" value="Arg_repressor"/>
    <property type="match status" value="1"/>
</dbReference>
<dbReference type="InterPro" id="IPR020899">
    <property type="entry name" value="Arg_repress_C"/>
</dbReference>
<feature type="domain" description="Arginine repressor C-terminal" evidence="12">
    <location>
        <begin position="112"/>
        <end position="171"/>
    </location>
</feature>
<dbReference type="GO" id="GO:0005737">
    <property type="term" value="C:cytoplasm"/>
    <property type="evidence" value="ECO:0007669"/>
    <property type="project" value="UniProtKB-SubCell"/>
</dbReference>
<dbReference type="HAMAP" id="MF_00173">
    <property type="entry name" value="Arg_repressor"/>
    <property type="match status" value="1"/>
</dbReference>
<proteinExistence type="inferred from homology"/>
<evidence type="ECO:0000256" key="9">
    <source>
        <dbReference type="ARBA" id="ARBA00023163"/>
    </source>
</evidence>
<evidence type="ECO:0000256" key="3">
    <source>
        <dbReference type="ARBA" id="ARBA00008316"/>
    </source>
</evidence>